<feature type="region of interest" description="Disordered" evidence="1">
    <location>
        <begin position="76"/>
        <end position="192"/>
    </location>
</feature>
<accession>A0A7C8VN47</accession>
<proteinExistence type="predicted"/>
<dbReference type="Proteomes" id="UP000474640">
    <property type="component" value="Unassembled WGS sequence"/>
</dbReference>
<evidence type="ECO:0000256" key="1">
    <source>
        <dbReference type="SAM" id="MobiDB-lite"/>
    </source>
</evidence>
<organism evidence="2 3">
    <name type="scientific">Orbilia oligospora</name>
    <name type="common">Nematode-trapping fungus</name>
    <name type="synonym">Arthrobotrys oligospora</name>
    <dbReference type="NCBI Taxonomy" id="2813651"/>
    <lineage>
        <taxon>Eukaryota</taxon>
        <taxon>Fungi</taxon>
        <taxon>Dikarya</taxon>
        <taxon>Ascomycota</taxon>
        <taxon>Pezizomycotina</taxon>
        <taxon>Orbiliomycetes</taxon>
        <taxon>Orbiliales</taxon>
        <taxon>Orbiliaceae</taxon>
        <taxon>Orbilia</taxon>
    </lineage>
</organism>
<dbReference type="OrthoDB" id="5375211at2759"/>
<reference evidence="2 3" key="1">
    <citation type="submission" date="2020-01" db="EMBL/GenBank/DDBJ databases">
        <authorList>
            <person name="Palmer J.M."/>
        </authorList>
    </citation>
    <scope>NUCLEOTIDE SEQUENCE [LARGE SCALE GENOMIC DNA]</scope>
    <source>
        <strain evidence="2 3">TWF970</strain>
    </source>
</reference>
<name>A0A7C8VN47_ORBOL</name>
<dbReference type="EMBL" id="JAABOJ010000006">
    <property type="protein sequence ID" value="KAF3285958.1"/>
    <property type="molecule type" value="Genomic_DNA"/>
</dbReference>
<evidence type="ECO:0000313" key="2">
    <source>
        <dbReference type="EMBL" id="KAF3285958.1"/>
    </source>
</evidence>
<dbReference type="AlphaFoldDB" id="A0A7C8VN47"/>
<protein>
    <submittedName>
        <fullName evidence="2">Uncharacterized protein</fullName>
    </submittedName>
</protein>
<comment type="caution">
    <text evidence="2">The sequence shown here is derived from an EMBL/GenBank/DDBJ whole genome shotgun (WGS) entry which is preliminary data.</text>
</comment>
<gene>
    <name evidence="2" type="ORF">TWF970_009524</name>
</gene>
<evidence type="ECO:0000313" key="3">
    <source>
        <dbReference type="Proteomes" id="UP000474640"/>
    </source>
</evidence>
<sequence length="394" mass="41280">MLFNKHGNHLNHVLAQDITPNSAWRSIFFEVNSATVHFTFCGSKFPATTGSNAAEIRRRQELALAAPRVIVQAQGQLPQMQKPPMPSAGLPSPQGTYYTRPPGPILSAPIPSNGPVPPIPNQNLVIPGPQPGAQPGPGSATTSDAEAPGDNSLGDDDPLIGSDGTVLPGGTKKDDTNTPFALLGPKDTPGPNSWAEVLPNLNLGSDDHTPENTAGGPVTAAVESSTNTAAGILTDDQKQDLLDHISPEEFEQSTPDFQELVLVAAQDKLMDSEAKIEDVAEPGSDPEPVTSLTQETYTEIQDIGQNLTGTSADLSQAIRGLIGISLDELRNNATLDVPGPGMTDANGNSGSQLKKRWVSAVLGALGALIEISKLADKVLDEGISLWKKIKAARG</sequence>